<dbReference type="PANTHER" id="PTHR47989:SF62">
    <property type="entry name" value="OS05G0423500 PROTEIN"/>
    <property type="match status" value="1"/>
</dbReference>
<gene>
    <name evidence="5" type="ORF">A2U01_0012108</name>
</gene>
<keyword evidence="1" id="KW-0723">Serine/threonine-protein kinase</keyword>
<evidence type="ECO:0000259" key="4">
    <source>
        <dbReference type="PROSITE" id="PS50011"/>
    </source>
</evidence>
<dbReference type="InterPro" id="IPR000719">
    <property type="entry name" value="Prot_kinase_dom"/>
</dbReference>
<evidence type="ECO:0000256" key="2">
    <source>
        <dbReference type="ARBA" id="ARBA00022741"/>
    </source>
</evidence>
<protein>
    <submittedName>
        <fullName evidence="5">Receptor-like protein kinase-like</fullName>
    </submittedName>
</protein>
<evidence type="ECO:0000256" key="3">
    <source>
        <dbReference type="ARBA" id="ARBA00022840"/>
    </source>
</evidence>
<keyword evidence="5" id="KW-0418">Kinase</keyword>
<dbReference type="Proteomes" id="UP000265520">
    <property type="component" value="Unassembled WGS sequence"/>
</dbReference>
<dbReference type="GO" id="GO:0005524">
    <property type="term" value="F:ATP binding"/>
    <property type="evidence" value="ECO:0007669"/>
    <property type="project" value="UniProtKB-KW"/>
</dbReference>
<evidence type="ECO:0000256" key="1">
    <source>
        <dbReference type="ARBA" id="ARBA00022527"/>
    </source>
</evidence>
<dbReference type="EMBL" id="LXQA010019881">
    <property type="protein sequence ID" value="MCH91182.1"/>
    <property type="molecule type" value="Genomic_DNA"/>
</dbReference>
<proteinExistence type="predicted"/>
<keyword evidence="3" id="KW-0067">ATP-binding</keyword>
<dbReference type="PANTHER" id="PTHR47989">
    <property type="entry name" value="OS01G0750732 PROTEIN"/>
    <property type="match status" value="1"/>
</dbReference>
<sequence length="139" mass="16024">MFKEIEVLGMYRHRNLIKYTDYWIGGHYGLVLYEFMENGTLYDILHENTPPPPLTWNVRLKIAVGIAEGLAYLHYDCVPPTVHRDIKPKNILLDANMEPLIADLGTALIREFSEDSYSHFETREMLLSHIVGTPGYFAP</sequence>
<keyword evidence="6" id="KW-1185">Reference proteome</keyword>
<accession>A0A392MV57</accession>
<dbReference type="GO" id="GO:0004674">
    <property type="term" value="F:protein serine/threonine kinase activity"/>
    <property type="evidence" value="ECO:0007669"/>
    <property type="project" value="UniProtKB-KW"/>
</dbReference>
<dbReference type="InterPro" id="IPR011009">
    <property type="entry name" value="Kinase-like_dom_sf"/>
</dbReference>
<name>A0A392MV57_9FABA</name>
<dbReference type="SUPFAM" id="SSF56112">
    <property type="entry name" value="Protein kinase-like (PK-like)"/>
    <property type="match status" value="1"/>
</dbReference>
<keyword evidence="5" id="KW-0808">Transferase</keyword>
<dbReference type="AlphaFoldDB" id="A0A392MV57"/>
<dbReference type="PROSITE" id="PS50011">
    <property type="entry name" value="PROTEIN_KINASE_DOM"/>
    <property type="match status" value="1"/>
</dbReference>
<feature type="non-terminal residue" evidence="5">
    <location>
        <position position="139"/>
    </location>
</feature>
<dbReference type="Gene3D" id="1.10.510.10">
    <property type="entry name" value="Transferase(Phosphotransferase) domain 1"/>
    <property type="match status" value="1"/>
</dbReference>
<comment type="caution">
    <text evidence="5">The sequence shown here is derived from an EMBL/GenBank/DDBJ whole genome shotgun (WGS) entry which is preliminary data.</text>
</comment>
<evidence type="ECO:0000313" key="6">
    <source>
        <dbReference type="Proteomes" id="UP000265520"/>
    </source>
</evidence>
<feature type="domain" description="Protein kinase" evidence="4">
    <location>
        <begin position="1"/>
        <end position="139"/>
    </location>
</feature>
<reference evidence="5 6" key="1">
    <citation type="journal article" date="2018" name="Front. Plant Sci.">
        <title>Red Clover (Trifolium pratense) and Zigzag Clover (T. medium) - A Picture of Genomic Similarities and Differences.</title>
        <authorList>
            <person name="Dluhosova J."/>
            <person name="Istvanek J."/>
            <person name="Nedelnik J."/>
            <person name="Repkova J."/>
        </authorList>
    </citation>
    <scope>NUCLEOTIDE SEQUENCE [LARGE SCALE GENOMIC DNA]</scope>
    <source>
        <strain evidence="6">cv. 10/8</strain>
        <tissue evidence="5">Leaf</tissue>
    </source>
</reference>
<organism evidence="5 6">
    <name type="scientific">Trifolium medium</name>
    <dbReference type="NCBI Taxonomy" id="97028"/>
    <lineage>
        <taxon>Eukaryota</taxon>
        <taxon>Viridiplantae</taxon>
        <taxon>Streptophyta</taxon>
        <taxon>Embryophyta</taxon>
        <taxon>Tracheophyta</taxon>
        <taxon>Spermatophyta</taxon>
        <taxon>Magnoliopsida</taxon>
        <taxon>eudicotyledons</taxon>
        <taxon>Gunneridae</taxon>
        <taxon>Pentapetalae</taxon>
        <taxon>rosids</taxon>
        <taxon>fabids</taxon>
        <taxon>Fabales</taxon>
        <taxon>Fabaceae</taxon>
        <taxon>Papilionoideae</taxon>
        <taxon>50 kb inversion clade</taxon>
        <taxon>NPAAA clade</taxon>
        <taxon>Hologalegina</taxon>
        <taxon>IRL clade</taxon>
        <taxon>Trifolieae</taxon>
        <taxon>Trifolium</taxon>
    </lineage>
</organism>
<keyword evidence="2" id="KW-0547">Nucleotide-binding</keyword>
<evidence type="ECO:0000313" key="5">
    <source>
        <dbReference type="EMBL" id="MCH91182.1"/>
    </source>
</evidence>
<dbReference type="Pfam" id="PF00069">
    <property type="entry name" value="Pkinase"/>
    <property type="match status" value="1"/>
</dbReference>
<keyword evidence="5" id="KW-0675">Receptor</keyword>